<evidence type="ECO:0000313" key="6">
    <source>
        <dbReference type="Proteomes" id="UP001519343"/>
    </source>
</evidence>
<organism evidence="5 6">
    <name type="scientific">Ammoniphilus resinae</name>
    <dbReference type="NCBI Taxonomy" id="861532"/>
    <lineage>
        <taxon>Bacteria</taxon>
        <taxon>Bacillati</taxon>
        <taxon>Bacillota</taxon>
        <taxon>Bacilli</taxon>
        <taxon>Bacillales</taxon>
        <taxon>Paenibacillaceae</taxon>
        <taxon>Aneurinibacillus group</taxon>
        <taxon>Ammoniphilus</taxon>
    </lineage>
</organism>
<dbReference type="Pfam" id="PF01022">
    <property type="entry name" value="HTH_5"/>
    <property type="match status" value="1"/>
</dbReference>
<dbReference type="Gene3D" id="1.10.10.10">
    <property type="entry name" value="Winged helix-like DNA-binding domain superfamily/Winged helix DNA-binding domain"/>
    <property type="match status" value="1"/>
</dbReference>
<evidence type="ECO:0000259" key="4">
    <source>
        <dbReference type="PROSITE" id="PS51000"/>
    </source>
</evidence>
<dbReference type="CDD" id="cd00090">
    <property type="entry name" value="HTH_ARSR"/>
    <property type="match status" value="1"/>
</dbReference>
<dbReference type="Proteomes" id="UP001519343">
    <property type="component" value="Unassembled WGS sequence"/>
</dbReference>
<evidence type="ECO:0000256" key="3">
    <source>
        <dbReference type="ARBA" id="ARBA00023163"/>
    </source>
</evidence>
<dbReference type="SUPFAM" id="SSF46785">
    <property type="entry name" value="Winged helix' DNA-binding domain"/>
    <property type="match status" value="1"/>
</dbReference>
<dbReference type="InterPro" id="IPR001845">
    <property type="entry name" value="HTH_ArsR_DNA-bd_dom"/>
</dbReference>
<gene>
    <name evidence="5" type="ORF">J2Z37_004637</name>
</gene>
<keyword evidence="6" id="KW-1185">Reference proteome</keyword>
<accession>A0ABS4GWY7</accession>
<evidence type="ECO:0000256" key="2">
    <source>
        <dbReference type="ARBA" id="ARBA00023125"/>
    </source>
</evidence>
<dbReference type="InterPro" id="IPR036388">
    <property type="entry name" value="WH-like_DNA-bd_sf"/>
</dbReference>
<evidence type="ECO:0000313" key="5">
    <source>
        <dbReference type="EMBL" id="MBP1934617.1"/>
    </source>
</evidence>
<keyword evidence="1" id="KW-0805">Transcription regulation</keyword>
<dbReference type="EMBL" id="JAGGKT010000024">
    <property type="protein sequence ID" value="MBP1934617.1"/>
    <property type="molecule type" value="Genomic_DNA"/>
</dbReference>
<proteinExistence type="predicted"/>
<dbReference type="PROSITE" id="PS51000">
    <property type="entry name" value="HTH_DEOR_2"/>
    <property type="match status" value="1"/>
</dbReference>
<protein>
    <submittedName>
        <fullName evidence="5">Iron-sulfur cluster biosynthesis transcriptional regulator SufR</fullName>
    </submittedName>
</protein>
<reference evidence="5 6" key="1">
    <citation type="submission" date="2021-03" db="EMBL/GenBank/DDBJ databases">
        <title>Genomic Encyclopedia of Type Strains, Phase IV (KMG-IV): sequencing the most valuable type-strain genomes for metagenomic binning, comparative biology and taxonomic classification.</title>
        <authorList>
            <person name="Goeker M."/>
        </authorList>
    </citation>
    <scope>NUCLEOTIDE SEQUENCE [LARGE SCALE GENOMIC DNA]</scope>
    <source>
        <strain evidence="5 6">DSM 24738</strain>
    </source>
</reference>
<name>A0ABS4GWY7_9BACL</name>
<sequence length="214" mass="25233">MANMRNSSTRNEILQMLKKHGSLTVSEMAAELKITEMAVRRHLNTLERDRLIESHLVRQSMGRPTNVYSLTEESEHLFPKHYSDFALDFLQDIEENEGNDKVSSLFRRREERMLKLYKQEMKGETLEQKVEQLAVLQNQRGYMVEFERDPETGDFVFKEMNCPISQVAKEYTHACDCELSLFKRVLDVEIEQRECISKGEDKCVYIIKNQEDQK</sequence>
<feature type="domain" description="HTH deoR-type" evidence="4">
    <location>
        <begin position="6"/>
        <end position="65"/>
    </location>
</feature>
<dbReference type="InterPro" id="IPR011991">
    <property type="entry name" value="ArsR-like_HTH"/>
</dbReference>
<keyword evidence="2" id="KW-0238">DNA-binding</keyword>
<dbReference type="PANTHER" id="PTHR38600:SF2">
    <property type="entry name" value="SLL0088 PROTEIN"/>
    <property type="match status" value="1"/>
</dbReference>
<keyword evidence="3" id="KW-0804">Transcription</keyword>
<dbReference type="SMART" id="SM00420">
    <property type="entry name" value="HTH_DEOR"/>
    <property type="match status" value="1"/>
</dbReference>
<dbReference type="PANTHER" id="PTHR38600">
    <property type="entry name" value="TRANSCRIPTIONAL REGULATORY PROTEIN"/>
    <property type="match status" value="1"/>
</dbReference>
<dbReference type="InterPro" id="IPR036390">
    <property type="entry name" value="WH_DNA-bd_sf"/>
</dbReference>
<evidence type="ECO:0000256" key="1">
    <source>
        <dbReference type="ARBA" id="ARBA00023015"/>
    </source>
</evidence>
<comment type="caution">
    <text evidence="5">The sequence shown here is derived from an EMBL/GenBank/DDBJ whole genome shotgun (WGS) entry which is preliminary data.</text>
</comment>
<dbReference type="InterPro" id="IPR001034">
    <property type="entry name" value="DeoR_HTH"/>
</dbReference>